<evidence type="ECO:0000313" key="5">
    <source>
        <dbReference type="EMBL" id="QIO05912.1"/>
    </source>
</evidence>
<dbReference type="InterPro" id="IPR036390">
    <property type="entry name" value="WH_DNA-bd_sf"/>
</dbReference>
<dbReference type="PROSITE" id="PS51118">
    <property type="entry name" value="HTH_HXLR"/>
    <property type="match status" value="1"/>
</dbReference>
<dbReference type="PANTHER" id="PTHR33204">
    <property type="entry name" value="TRANSCRIPTIONAL REGULATOR, MARR FAMILY"/>
    <property type="match status" value="1"/>
</dbReference>
<keyword evidence="3" id="KW-0804">Transcription</keyword>
<keyword evidence="1" id="KW-0805">Transcription regulation</keyword>
<dbReference type="SUPFAM" id="SSF46785">
    <property type="entry name" value="Winged helix' DNA-binding domain"/>
    <property type="match status" value="1"/>
</dbReference>
<organism evidence="5 6">
    <name type="scientific">Acinetobacter shaoyimingii</name>
    <dbReference type="NCBI Taxonomy" id="2715164"/>
    <lineage>
        <taxon>Bacteria</taxon>
        <taxon>Pseudomonadati</taxon>
        <taxon>Pseudomonadota</taxon>
        <taxon>Gammaproteobacteria</taxon>
        <taxon>Moraxellales</taxon>
        <taxon>Moraxellaceae</taxon>
        <taxon>Acinetobacter</taxon>
    </lineage>
</organism>
<dbReference type="GO" id="GO:0003677">
    <property type="term" value="F:DNA binding"/>
    <property type="evidence" value="ECO:0007669"/>
    <property type="project" value="UniProtKB-KW"/>
</dbReference>
<dbReference type="Pfam" id="PF01638">
    <property type="entry name" value="HxlR"/>
    <property type="match status" value="1"/>
</dbReference>
<dbReference type="Proteomes" id="UP000502297">
    <property type="component" value="Chromosome"/>
</dbReference>
<protein>
    <submittedName>
        <fullName evidence="5">Helix-turn-helix transcriptional regulator</fullName>
    </submittedName>
</protein>
<dbReference type="EMBL" id="CP049801">
    <property type="protein sequence ID" value="QIO05912.1"/>
    <property type="molecule type" value="Genomic_DNA"/>
</dbReference>
<dbReference type="Gene3D" id="1.10.10.10">
    <property type="entry name" value="Winged helix-like DNA-binding domain superfamily/Winged helix DNA-binding domain"/>
    <property type="match status" value="1"/>
</dbReference>
<proteinExistence type="predicted"/>
<dbReference type="AlphaFoldDB" id="A0A6G8RVE4"/>
<name>A0A6G8RVE4_9GAMM</name>
<evidence type="ECO:0000256" key="2">
    <source>
        <dbReference type="ARBA" id="ARBA00023125"/>
    </source>
</evidence>
<dbReference type="InterPro" id="IPR036388">
    <property type="entry name" value="WH-like_DNA-bd_sf"/>
</dbReference>
<keyword evidence="6" id="KW-1185">Reference proteome</keyword>
<sequence length="147" mass="17131">MKWSDLSDVSCPIARSLSILGDRWTLLIIRNAFMHTSRFDEFQNQLGMTRHLLAERLNRLVEHKILEKKPYQVAPPRYEYKLTERGLALYPILLTFTKWGNDWMNEDENYPVVRYVHKSCGHEAGLVMTCQCCGEPLTRANTSTRLA</sequence>
<gene>
    <name evidence="5" type="ORF">G8E00_08100</name>
</gene>
<feature type="domain" description="HTH hxlR-type" evidence="4">
    <location>
        <begin position="11"/>
        <end position="108"/>
    </location>
</feature>
<dbReference type="RefSeq" id="WP_166009988.1">
    <property type="nucleotide sequence ID" value="NZ_CP049801.1"/>
</dbReference>
<dbReference type="InterPro" id="IPR002577">
    <property type="entry name" value="HTH_HxlR"/>
</dbReference>
<evidence type="ECO:0000256" key="3">
    <source>
        <dbReference type="ARBA" id="ARBA00023163"/>
    </source>
</evidence>
<dbReference type="KEGG" id="asha:G8E00_08100"/>
<accession>A0A6G8RVE4</accession>
<dbReference type="PANTHER" id="PTHR33204:SF36">
    <property type="entry name" value="TRANSCRIPTIONAL REGULATORY PROTEIN"/>
    <property type="match status" value="1"/>
</dbReference>
<reference evidence="5 6" key="1">
    <citation type="submission" date="2020-03" db="EMBL/GenBank/DDBJ databases">
        <authorList>
            <person name="Zhu W."/>
        </authorList>
    </citation>
    <scope>NUCLEOTIDE SEQUENCE [LARGE SCALE GENOMIC DNA]</scope>
    <source>
        <strain evidence="5 6">323-1</strain>
    </source>
</reference>
<evidence type="ECO:0000259" key="4">
    <source>
        <dbReference type="PROSITE" id="PS51118"/>
    </source>
</evidence>
<keyword evidence="2" id="KW-0238">DNA-binding</keyword>
<evidence type="ECO:0000256" key="1">
    <source>
        <dbReference type="ARBA" id="ARBA00023015"/>
    </source>
</evidence>
<evidence type="ECO:0000313" key="6">
    <source>
        <dbReference type="Proteomes" id="UP000502297"/>
    </source>
</evidence>